<dbReference type="PANTHER" id="PTHR11820">
    <property type="entry name" value="ACYLPYRUVASE"/>
    <property type="match status" value="1"/>
</dbReference>
<evidence type="ECO:0000259" key="2">
    <source>
        <dbReference type="Pfam" id="PF01557"/>
    </source>
</evidence>
<organism evidence="3">
    <name type="scientific">Polaromonas naphthalenivorans (strain CJ2)</name>
    <dbReference type="NCBI Taxonomy" id="365044"/>
    <lineage>
        <taxon>Bacteria</taxon>
        <taxon>Pseudomonadati</taxon>
        <taxon>Pseudomonadota</taxon>
        <taxon>Betaproteobacteria</taxon>
        <taxon>Burkholderiales</taxon>
        <taxon>Comamonadaceae</taxon>
        <taxon>Polaromonas</taxon>
    </lineage>
</organism>
<feature type="domain" description="Fumarylacetoacetase-like C-terminal" evidence="2">
    <location>
        <begin position="79"/>
        <end position="282"/>
    </location>
</feature>
<evidence type="ECO:0000313" key="4">
    <source>
        <dbReference type="EMBL" id="ABM37779.1"/>
    </source>
</evidence>
<dbReference type="eggNOG" id="COG0179">
    <property type="taxonomic scope" value="Bacteria"/>
</dbReference>
<dbReference type="STRING" id="365044.Pnap_2474"/>
<reference evidence="5" key="3">
    <citation type="journal article" date="2009" name="Environ. Microbiol.">
        <title>The genome of Polaromonas naphthalenivorans strain CJ2, isolated from coal tar-contaminated sediment, reveals physiological and metabolic versatility and evolution through extensive horizontal gene transfer.</title>
        <authorList>
            <person name="Yagi J.M."/>
            <person name="Sims D."/>
            <person name="Brettin T."/>
            <person name="Bruce D."/>
            <person name="Madsen E.L."/>
        </authorList>
    </citation>
    <scope>NUCLEOTIDE SEQUENCE [LARGE SCALE GENOMIC DNA]</scope>
    <source>
        <strain evidence="5">CJ2</strain>
    </source>
</reference>
<dbReference type="EMBL" id="DQ167474">
    <property type="protein sequence ID" value="AAZ93398.1"/>
    <property type="molecule type" value="Genomic_DNA"/>
</dbReference>
<name>Q3S4C0_POLNA</name>
<dbReference type="KEGG" id="pna:Pnap_2474"/>
<dbReference type="GO" id="GO:0008704">
    <property type="term" value="F:5-carboxymethyl-2-hydroxymuconate delta-isomerase activity"/>
    <property type="evidence" value="ECO:0007669"/>
    <property type="project" value="UniProtKB-EC"/>
</dbReference>
<evidence type="ECO:0000256" key="1">
    <source>
        <dbReference type="ARBA" id="ARBA00022723"/>
    </source>
</evidence>
<dbReference type="Proteomes" id="UP000000644">
    <property type="component" value="Chromosome"/>
</dbReference>
<dbReference type="Gene3D" id="3.90.850.10">
    <property type="entry name" value="Fumarylacetoacetase-like, C-terminal domain"/>
    <property type="match status" value="1"/>
</dbReference>
<evidence type="ECO:0000313" key="5">
    <source>
        <dbReference type="Proteomes" id="UP000000644"/>
    </source>
</evidence>
<reference evidence="3" key="1">
    <citation type="journal article" date="2006" name="Appl. Environ. Microbiol.">
        <title>The naphthalene catabolic (nag) genes of Polaromonas naphthalenivorans CJ2: evolutionary implications for two gene clusters and novel regulatory control.</title>
        <authorList>
            <person name="Jeon C.O."/>
            <person name="Park M."/>
            <person name="Ro H.-S."/>
            <person name="Park W."/>
            <person name="Madsen E.L."/>
        </authorList>
    </citation>
    <scope>NUCLEOTIDE SEQUENCE</scope>
    <source>
        <strain evidence="3">CJ2</strain>
    </source>
</reference>
<gene>
    <name evidence="4" type="ordered locus">Pnap_2474</name>
</gene>
<reference evidence="4" key="2">
    <citation type="submission" date="2006-12" db="EMBL/GenBank/DDBJ databases">
        <title>Complete sequence of Chromosome1 of Polaromonas naphthalenivorans CJ2.</title>
        <authorList>
            <consortium name="US DOE Joint Genome Institute"/>
            <person name="Copeland A."/>
            <person name="Lucas S."/>
            <person name="Lapidus A."/>
            <person name="Barry K."/>
            <person name="Detter J.C."/>
            <person name="Glavina del Rio T."/>
            <person name="Hammon N."/>
            <person name="Israni S."/>
            <person name="Dalin E."/>
            <person name="Tice H."/>
            <person name="Pitluck S."/>
            <person name="Sims D.R."/>
            <person name="Brettin T."/>
            <person name="Bruce D."/>
            <person name="Han C."/>
            <person name="Tapia R."/>
            <person name="Brainard J."/>
            <person name="Schmutz J."/>
            <person name="Larimer F."/>
            <person name="Land M."/>
            <person name="Hauser L."/>
            <person name="Kyrpides N."/>
            <person name="Kim E."/>
            <person name="Madsen E.L."/>
            <person name="Richardson P."/>
        </authorList>
    </citation>
    <scope>NUCLEOTIDE SEQUENCE</scope>
    <source>
        <strain evidence="4">CJ2</strain>
    </source>
</reference>
<keyword evidence="5" id="KW-1185">Reference proteome</keyword>
<dbReference type="EMBL" id="CP000529">
    <property type="protein sequence ID" value="ABM37779.1"/>
    <property type="molecule type" value="Genomic_DNA"/>
</dbReference>
<sequence length="289" mass="31881">MKICRFDNDRLGLVDGETVRDVTAALDVLPNHRYPLPIFDPLIALLPEVLEAIRRIAPSSPTLPLAGRRLLAPVANPGKVIAAPVNYKKHLQEAREQVEIHHNNQVAEIEKIGLFLKATSSVVGPSHGVEIQHPDRRNDHEAELVAVIGKTGRNIPRERAFDHISAYTIGLDMTVRGPQERSLRKSIDTYSVVGPWLVTADEIDDPQALDFWLTVNGERRQKANTRDLVLDIPALIEMASSYYTLQPGDLLFTGTPEGVGPVVNGDEITVEIAGIGRMNVAVRNARRVT</sequence>
<dbReference type="InterPro" id="IPR036663">
    <property type="entry name" value="Fumarylacetoacetase_C_sf"/>
</dbReference>
<dbReference type="HOGENOM" id="CLU_028458_3_1_4"/>
<dbReference type="GO" id="GO:0046872">
    <property type="term" value="F:metal ion binding"/>
    <property type="evidence" value="ECO:0007669"/>
    <property type="project" value="UniProtKB-KW"/>
</dbReference>
<accession>Q3S4C0</accession>
<dbReference type="AlphaFoldDB" id="Q3S4C0"/>
<dbReference type="RefSeq" id="WP_011801857.1">
    <property type="nucleotide sequence ID" value="NC_008781.1"/>
</dbReference>
<dbReference type="SUPFAM" id="SSF56529">
    <property type="entry name" value="FAH"/>
    <property type="match status" value="1"/>
</dbReference>
<protein>
    <submittedName>
        <fullName evidence="4">5-carboxymethyl-2-hydroxymuconate delta-isomerase</fullName>
        <ecNumber evidence="4">5.3.3.10</ecNumber>
    </submittedName>
    <submittedName>
        <fullName evidence="3">Putative hydratase</fullName>
    </submittedName>
</protein>
<dbReference type="EC" id="5.3.3.10" evidence="4"/>
<dbReference type="Pfam" id="PF01557">
    <property type="entry name" value="FAA_hydrolase"/>
    <property type="match status" value="1"/>
</dbReference>
<keyword evidence="4" id="KW-0413">Isomerase</keyword>
<proteinExistence type="predicted"/>
<evidence type="ECO:0000313" key="3">
    <source>
        <dbReference type="EMBL" id="AAZ93398.1"/>
    </source>
</evidence>
<dbReference type="OrthoDB" id="8582489at2"/>
<keyword evidence="1" id="KW-0479">Metal-binding</keyword>
<dbReference type="InterPro" id="IPR011234">
    <property type="entry name" value="Fumarylacetoacetase-like_C"/>
</dbReference>